<keyword evidence="4" id="KW-1185">Reference proteome</keyword>
<protein>
    <submittedName>
        <fullName evidence="3">Uncharacterized protein</fullName>
    </submittedName>
</protein>
<dbReference type="EMBL" id="MTSE01000007">
    <property type="protein sequence ID" value="OUJ73018.1"/>
    <property type="molecule type" value="Genomic_DNA"/>
</dbReference>
<feature type="compositionally biased region" description="Polar residues" evidence="1">
    <location>
        <begin position="46"/>
        <end position="58"/>
    </location>
</feature>
<dbReference type="RefSeq" id="WP_086594772.1">
    <property type="nucleotide sequence ID" value="NZ_MTSE01000007.1"/>
</dbReference>
<evidence type="ECO:0000313" key="4">
    <source>
        <dbReference type="Proteomes" id="UP000194873"/>
    </source>
</evidence>
<dbReference type="AlphaFoldDB" id="A0A243WBV0"/>
<gene>
    <name evidence="3" type="ORF">BXP70_14315</name>
</gene>
<organism evidence="3 4">
    <name type="scientific">Hymenobacter crusticola</name>
    <dbReference type="NCBI Taxonomy" id="1770526"/>
    <lineage>
        <taxon>Bacteria</taxon>
        <taxon>Pseudomonadati</taxon>
        <taxon>Bacteroidota</taxon>
        <taxon>Cytophagia</taxon>
        <taxon>Cytophagales</taxon>
        <taxon>Hymenobacteraceae</taxon>
        <taxon>Hymenobacter</taxon>
    </lineage>
</organism>
<feature type="compositionally biased region" description="Polar residues" evidence="1">
    <location>
        <begin position="122"/>
        <end position="135"/>
    </location>
</feature>
<name>A0A243WBV0_9BACT</name>
<reference evidence="3 4" key="1">
    <citation type="submission" date="2017-01" db="EMBL/GenBank/DDBJ databases">
        <title>A new Hymenobacter.</title>
        <authorList>
            <person name="Liang Y."/>
            <person name="Feng F."/>
        </authorList>
    </citation>
    <scope>NUCLEOTIDE SEQUENCE [LARGE SCALE GENOMIC DNA]</scope>
    <source>
        <strain evidence="3">MIMBbqt21</strain>
    </source>
</reference>
<feature type="signal peptide" evidence="2">
    <location>
        <begin position="1"/>
        <end position="20"/>
    </location>
</feature>
<feature type="region of interest" description="Disordered" evidence="1">
    <location>
        <begin position="90"/>
        <end position="135"/>
    </location>
</feature>
<feature type="chain" id="PRO_5012241540" evidence="2">
    <location>
        <begin position="21"/>
        <end position="135"/>
    </location>
</feature>
<sequence>MKPLYLTFLLAAGLSLTAKAQTTTTQNTTNAAALPQPTVPPINLGPPTNQNPAVTQSPINQATIDLKDQSTTTTKGQQGVTGADFIQANRNANLHPANRVNKTKTTAEQSEINALRTGKKAGSSTTTQPTTAPRP</sequence>
<keyword evidence="2" id="KW-0732">Signal</keyword>
<proteinExistence type="predicted"/>
<comment type="caution">
    <text evidence="3">The sequence shown here is derived from an EMBL/GenBank/DDBJ whole genome shotgun (WGS) entry which is preliminary data.</text>
</comment>
<dbReference type="Proteomes" id="UP000194873">
    <property type="component" value="Unassembled WGS sequence"/>
</dbReference>
<accession>A0A243WBV0</accession>
<evidence type="ECO:0000313" key="3">
    <source>
        <dbReference type="EMBL" id="OUJ73018.1"/>
    </source>
</evidence>
<feature type="region of interest" description="Disordered" evidence="1">
    <location>
        <begin position="28"/>
        <end position="58"/>
    </location>
</feature>
<evidence type="ECO:0000256" key="1">
    <source>
        <dbReference type="SAM" id="MobiDB-lite"/>
    </source>
</evidence>
<feature type="compositionally biased region" description="Polar residues" evidence="1">
    <location>
        <begin position="103"/>
        <end position="112"/>
    </location>
</feature>
<evidence type="ECO:0000256" key="2">
    <source>
        <dbReference type="SAM" id="SignalP"/>
    </source>
</evidence>